<organism evidence="6">
    <name type="scientific">Cyanidium sp. THAL103</name>
    <dbReference type="NCBI Taxonomy" id="3027999"/>
    <lineage>
        <taxon>Eukaryota</taxon>
        <taxon>Rhodophyta</taxon>
        <taxon>Bangiophyceae</taxon>
        <taxon>Cyanidiales</taxon>
        <taxon>Cyanidiaceae</taxon>
        <taxon>Cyanidium</taxon>
    </lineage>
</organism>
<feature type="domain" description="NmrA-like" evidence="5">
    <location>
        <begin position="2"/>
        <end position="250"/>
    </location>
</feature>
<reference evidence="6" key="1">
    <citation type="journal article" date="2023" name="J. Phycol.">
        <title>Revised classification of the Cyanidiophyceae based on plastid genome data with descriptions of the Cavernulicolales ord. nov. and Galdieriales ord. nov. (Rhodophyta).</title>
        <authorList>
            <person name="Park S.I."/>
            <person name="Cho C.H."/>
            <person name="Ciniglia C."/>
            <person name="Huang T.Y."/>
            <person name="Liu S.L."/>
            <person name="Bustamante D.E."/>
            <person name="Calderon M.S."/>
            <person name="Mansilla A."/>
            <person name="McDermott T."/>
            <person name="Andersen R.A."/>
            <person name="Yoon H.S."/>
        </authorList>
    </citation>
    <scope>NUCLEOTIDE SEQUENCE</scope>
</reference>
<proteinExistence type="predicted"/>
<name>A0A9Y1MYB9_9RHOD</name>
<keyword evidence="4" id="KW-0604">Photosystem II</keyword>
<protein>
    <submittedName>
        <fullName evidence="6">Ycf39</fullName>
    </submittedName>
</protein>
<evidence type="ECO:0000313" key="6">
    <source>
        <dbReference type="EMBL" id="WDB00077.1"/>
    </source>
</evidence>
<dbReference type="InterPro" id="IPR036291">
    <property type="entry name" value="NAD(P)-bd_dom_sf"/>
</dbReference>
<accession>A0A9Y1MYB9</accession>
<evidence type="ECO:0000256" key="1">
    <source>
        <dbReference type="ARBA" id="ARBA00004474"/>
    </source>
</evidence>
<dbReference type="PANTHER" id="PTHR47128">
    <property type="match status" value="1"/>
</dbReference>
<dbReference type="PANTHER" id="PTHR47128:SF2">
    <property type="entry name" value="PROTEIN HIGH CHLOROPHYLL FLUORESCENCE PHENOTYPE 244, CHLOROPLASTIC"/>
    <property type="match status" value="1"/>
</dbReference>
<evidence type="ECO:0000256" key="2">
    <source>
        <dbReference type="ARBA" id="ARBA00022531"/>
    </source>
</evidence>
<keyword evidence="2" id="KW-0602">Photosynthesis</keyword>
<sequence>MQILIIGGTGTLGRQIVKQALYDGYEVKCLVRNFQKANFLKDWGAILIYGDLNIKETLPNAFKNVSILIDASTAKLTDISASSFDIDYLAKVNLFKCAKVSLVKKIIIYSIVNAEKYAGNPLMKLKIKLETELSQSSLNFTVFKLAGFFQGIVLDYALPILNDQEIYVIENYPALPYIDSRDVAKLTLKSLNTISSNKRVLSLLGPRSWSPKEIIDLCENLSGKKAKIRQIPKYFLRSFKYILGFLQSFEYVIPKLIFIEISDSRIDLDSNLDNFFNKIKCNYRTLMPLEKYLKDYFLSILNNLREIRKTQNINYLEKNDFI</sequence>
<keyword evidence="3 6" id="KW-0934">Plastid</keyword>
<dbReference type="GO" id="GO:0009536">
    <property type="term" value="C:plastid"/>
    <property type="evidence" value="ECO:0007669"/>
    <property type="project" value="UniProtKB-SubCell"/>
</dbReference>
<dbReference type="SUPFAM" id="SSF51735">
    <property type="entry name" value="NAD(P)-binding Rossmann-fold domains"/>
    <property type="match status" value="1"/>
</dbReference>
<dbReference type="GO" id="GO:0015979">
    <property type="term" value="P:photosynthesis"/>
    <property type="evidence" value="ECO:0007669"/>
    <property type="project" value="UniProtKB-KW"/>
</dbReference>
<evidence type="ECO:0000259" key="5">
    <source>
        <dbReference type="Pfam" id="PF05368"/>
    </source>
</evidence>
<dbReference type="Pfam" id="PF05368">
    <property type="entry name" value="NmrA"/>
    <property type="match status" value="1"/>
</dbReference>
<dbReference type="EMBL" id="OP616817">
    <property type="protein sequence ID" value="WDB00077.1"/>
    <property type="molecule type" value="Genomic_DNA"/>
</dbReference>
<dbReference type="InterPro" id="IPR044256">
    <property type="entry name" value="HCF244-like"/>
</dbReference>
<evidence type="ECO:0000256" key="4">
    <source>
        <dbReference type="ARBA" id="ARBA00023276"/>
    </source>
</evidence>
<gene>
    <name evidence="6" type="primary">ycf39</name>
    <name evidence="6" type="ORF">CspTHAL103_152</name>
</gene>
<dbReference type="InterPro" id="IPR008030">
    <property type="entry name" value="NmrA-like"/>
</dbReference>
<dbReference type="AlphaFoldDB" id="A0A9Y1MYB9"/>
<dbReference type="GO" id="GO:0009523">
    <property type="term" value="C:photosystem II"/>
    <property type="evidence" value="ECO:0007669"/>
    <property type="project" value="UniProtKB-KW"/>
</dbReference>
<evidence type="ECO:0000256" key="3">
    <source>
        <dbReference type="ARBA" id="ARBA00022640"/>
    </source>
</evidence>
<comment type="subcellular location">
    <subcellularLocation>
        <location evidence="1">Plastid</location>
    </subcellularLocation>
</comment>
<geneLocation type="plastid" evidence="6"/>
<dbReference type="Gene3D" id="3.40.50.720">
    <property type="entry name" value="NAD(P)-binding Rossmann-like Domain"/>
    <property type="match status" value="1"/>
</dbReference>
<dbReference type="CDD" id="cd05243">
    <property type="entry name" value="SDR_a5"/>
    <property type="match status" value="1"/>
</dbReference>